<protein>
    <submittedName>
        <fullName evidence="1">Uncharacterized protein</fullName>
    </submittedName>
</protein>
<gene>
    <name evidence="1" type="ORF">TVAG_417480</name>
</gene>
<reference evidence="1" key="1">
    <citation type="submission" date="2006-10" db="EMBL/GenBank/DDBJ databases">
        <authorList>
            <person name="Amadeo P."/>
            <person name="Zhao Q."/>
            <person name="Wortman J."/>
            <person name="Fraser-Liggett C."/>
            <person name="Carlton J."/>
        </authorList>
    </citation>
    <scope>NUCLEOTIDE SEQUENCE</scope>
    <source>
        <strain evidence="1">G3</strain>
    </source>
</reference>
<keyword evidence="2" id="KW-1185">Reference proteome</keyword>
<dbReference type="SMR" id="A2F5Z9"/>
<dbReference type="EMBL" id="DS113629">
    <property type="protein sequence ID" value="EAX99680.1"/>
    <property type="molecule type" value="Genomic_DNA"/>
</dbReference>
<dbReference type="VEuPathDB" id="TrichDB:TVAGG3_1053950"/>
<dbReference type="OrthoDB" id="414863at2759"/>
<accession>A2F5Z9</accession>
<dbReference type="SUPFAM" id="SSF52313">
    <property type="entry name" value="Ribosomal protein S2"/>
    <property type="match status" value="1"/>
</dbReference>
<evidence type="ECO:0000313" key="1">
    <source>
        <dbReference type="EMBL" id="EAX99680.1"/>
    </source>
</evidence>
<name>A2F5Z9_TRIV3</name>
<dbReference type="RefSeq" id="XP_001312610.1">
    <property type="nucleotide sequence ID" value="XM_001312609.1"/>
</dbReference>
<organism evidence="1 2">
    <name type="scientific">Trichomonas vaginalis (strain ATCC PRA-98 / G3)</name>
    <dbReference type="NCBI Taxonomy" id="412133"/>
    <lineage>
        <taxon>Eukaryota</taxon>
        <taxon>Metamonada</taxon>
        <taxon>Parabasalia</taxon>
        <taxon>Trichomonadida</taxon>
        <taxon>Trichomonadidae</taxon>
        <taxon>Trichomonas</taxon>
    </lineage>
</organism>
<dbReference type="KEGG" id="tva:4757493"/>
<reference evidence="1" key="2">
    <citation type="journal article" date="2007" name="Science">
        <title>Draft genome sequence of the sexually transmitted pathogen Trichomonas vaginalis.</title>
        <authorList>
            <person name="Carlton J.M."/>
            <person name="Hirt R.P."/>
            <person name="Silva J.C."/>
            <person name="Delcher A.L."/>
            <person name="Schatz M."/>
            <person name="Zhao Q."/>
            <person name="Wortman J.R."/>
            <person name="Bidwell S.L."/>
            <person name="Alsmark U.C.M."/>
            <person name="Besteiro S."/>
            <person name="Sicheritz-Ponten T."/>
            <person name="Noel C.J."/>
            <person name="Dacks J.B."/>
            <person name="Foster P.G."/>
            <person name="Simillion C."/>
            <person name="Van de Peer Y."/>
            <person name="Miranda-Saavedra D."/>
            <person name="Barton G.J."/>
            <person name="Westrop G.D."/>
            <person name="Mueller S."/>
            <person name="Dessi D."/>
            <person name="Fiori P.L."/>
            <person name="Ren Q."/>
            <person name="Paulsen I."/>
            <person name="Zhang H."/>
            <person name="Bastida-Corcuera F.D."/>
            <person name="Simoes-Barbosa A."/>
            <person name="Brown M.T."/>
            <person name="Hayes R.D."/>
            <person name="Mukherjee M."/>
            <person name="Okumura C.Y."/>
            <person name="Schneider R."/>
            <person name="Smith A.J."/>
            <person name="Vanacova S."/>
            <person name="Villalvazo M."/>
            <person name="Haas B.J."/>
            <person name="Pertea M."/>
            <person name="Feldblyum T.V."/>
            <person name="Utterback T.R."/>
            <person name="Shu C.L."/>
            <person name="Osoegawa K."/>
            <person name="de Jong P.J."/>
            <person name="Hrdy I."/>
            <person name="Horvathova L."/>
            <person name="Zubacova Z."/>
            <person name="Dolezal P."/>
            <person name="Malik S.B."/>
            <person name="Logsdon J.M. Jr."/>
            <person name="Henze K."/>
            <person name="Gupta A."/>
            <person name="Wang C.C."/>
            <person name="Dunne R.L."/>
            <person name="Upcroft J.A."/>
            <person name="Upcroft P."/>
            <person name="White O."/>
            <person name="Salzberg S.L."/>
            <person name="Tang P."/>
            <person name="Chiu C.-H."/>
            <person name="Lee Y.-S."/>
            <person name="Embley T.M."/>
            <person name="Coombs G.H."/>
            <person name="Mottram J.C."/>
            <person name="Tachezy J."/>
            <person name="Fraser-Liggett C.M."/>
            <person name="Johnson P.J."/>
        </authorList>
    </citation>
    <scope>NUCLEOTIDE SEQUENCE [LARGE SCALE GENOMIC DNA]</scope>
    <source>
        <strain evidence="1">G3</strain>
    </source>
</reference>
<dbReference type="GO" id="GO:0006412">
    <property type="term" value="P:translation"/>
    <property type="evidence" value="ECO:0007669"/>
    <property type="project" value="InterPro"/>
</dbReference>
<dbReference type="GO" id="GO:0003735">
    <property type="term" value="F:structural constituent of ribosome"/>
    <property type="evidence" value="ECO:0007669"/>
    <property type="project" value="InterPro"/>
</dbReference>
<dbReference type="InterPro" id="IPR023591">
    <property type="entry name" value="Ribosomal_uS2_flav_dom_sf"/>
</dbReference>
<dbReference type="InParanoid" id="A2F5Z9"/>
<dbReference type="AlphaFoldDB" id="A2F5Z9"/>
<dbReference type="GO" id="GO:0005840">
    <property type="term" value="C:ribosome"/>
    <property type="evidence" value="ECO:0007669"/>
    <property type="project" value="InterPro"/>
</dbReference>
<sequence>MLGPFINTATDNPGREALIKMMLAAKVYLGSTNLSFGMKPYVFTSRKEIAHKLSTSP</sequence>
<dbReference type="Proteomes" id="UP000001542">
    <property type="component" value="Unassembled WGS sequence"/>
</dbReference>
<dbReference type="PROSITE" id="PS00962">
    <property type="entry name" value="RIBOSOMAL_S2_1"/>
    <property type="match status" value="1"/>
</dbReference>
<evidence type="ECO:0000313" key="2">
    <source>
        <dbReference type="Proteomes" id="UP000001542"/>
    </source>
</evidence>
<dbReference type="VEuPathDB" id="TrichDB:TVAG_417480"/>
<dbReference type="InterPro" id="IPR018130">
    <property type="entry name" value="Ribosomal_uS2_CS"/>
</dbReference>
<proteinExistence type="predicted"/>